<keyword evidence="2" id="KW-0732">Signal</keyword>
<feature type="compositionally biased region" description="Basic residues" evidence="1">
    <location>
        <begin position="93"/>
        <end position="106"/>
    </location>
</feature>
<sequence length="114" mass="12001">MCHGNPRWGIPSLGCLPWVAKLALKLPSAHLAAADAKPKAAKPAAAAVCEAEGSRGRQACSGKEREGKRPKGRGVRAGARHGQGVSAEAPHLRGPHQVRPHRRRRPGAPLLPQV</sequence>
<protein>
    <submittedName>
        <fullName evidence="3">Uncharacterized protein</fullName>
    </submittedName>
</protein>
<reference evidence="3" key="1">
    <citation type="submission" date="2014-09" db="EMBL/GenBank/DDBJ databases">
        <authorList>
            <person name="Magalhaes I.L.F."/>
            <person name="Oliveira U."/>
            <person name="Santos F.R."/>
            <person name="Vidigal T.H.D.A."/>
            <person name="Brescovit A.D."/>
            <person name="Santos A.J."/>
        </authorList>
    </citation>
    <scope>NUCLEOTIDE SEQUENCE</scope>
    <source>
        <tissue evidence="3">Shoot tissue taken approximately 20 cm above the soil surface</tissue>
    </source>
</reference>
<evidence type="ECO:0000256" key="2">
    <source>
        <dbReference type="SAM" id="SignalP"/>
    </source>
</evidence>
<dbReference type="EMBL" id="GBRH01211278">
    <property type="protein sequence ID" value="JAD86617.1"/>
    <property type="molecule type" value="Transcribed_RNA"/>
</dbReference>
<evidence type="ECO:0000313" key="3">
    <source>
        <dbReference type="EMBL" id="JAD86617.1"/>
    </source>
</evidence>
<feature type="region of interest" description="Disordered" evidence="1">
    <location>
        <begin position="50"/>
        <end position="114"/>
    </location>
</feature>
<proteinExistence type="predicted"/>
<dbReference type="AlphaFoldDB" id="A0A0A9IT10"/>
<organism evidence="3">
    <name type="scientific">Arundo donax</name>
    <name type="common">Giant reed</name>
    <name type="synonym">Donax arundinaceus</name>
    <dbReference type="NCBI Taxonomy" id="35708"/>
    <lineage>
        <taxon>Eukaryota</taxon>
        <taxon>Viridiplantae</taxon>
        <taxon>Streptophyta</taxon>
        <taxon>Embryophyta</taxon>
        <taxon>Tracheophyta</taxon>
        <taxon>Spermatophyta</taxon>
        <taxon>Magnoliopsida</taxon>
        <taxon>Liliopsida</taxon>
        <taxon>Poales</taxon>
        <taxon>Poaceae</taxon>
        <taxon>PACMAD clade</taxon>
        <taxon>Arundinoideae</taxon>
        <taxon>Arundineae</taxon>
        <taxon>Arundo</taxon>
    </lineage>
</organism>
<accession>A0A0A9IT10</accession>
<name>A0A0A9IT10_ARUDO</name>
<evidence type="ECO:0000256" key="1">
    <source>
        <dbReference type="SAM" id="MobiDB-lite"/>
    </source>
</evidence>
<reference evidence="3" key="2">
    <citation type="journal article" date="2015" name="Data Brief">
        <title>Shoot transcriptome of the giant reed, Arundo donax.</title>
        <authorList>
            <person name="Barrero R.A."/>
            <person name="Guerrero F.D."/>
            <person name="Moolhuijzen P."/>
            <person name="Goolsby J.A."/>
            <person name="Tidwell J."/>
            <person name="Bellgard S.E."/>
            <person name="Bellgard M.I."/>
        </authorList>
    </citation>
    <scope>NUCLEOTIDE SEQUENCE</scope>
    <source>
        <tissue evidence="3">Shoot tissue taken approximately 20 cm above the soil surface</tissue>
    </source>
</reference>
<feature type="signal peptide" evidence="2">
    <location>
        <begin position="1"/>
        <end position="23"/>
    </location>
</feature>
<feature type="chain" id="PRO_5015033079" evidence="2">
    <location>
        <begin position="24"/>
        <end position="114"/>
    </location>
</feature>